<dbReference type="PANTHER" id="PTHR10826">
    <property type="entry name" value="COMPLEMENT COMPONENT 1"/>
    <property type="match status" value="1"/>
</dbReference>
<dbReference type="GO" id="GO:0042256">
    <property type="term" value="P:cytosolic ribosome assembly"/>
    <property type="evidence" value="ECO:0007669"/>
    <property type="project" value="TreeGrafter"/>
</dbReference>
<accession>A0A1B2JHL2</accession>
<dbReference type="Gene3D" id="3.10.280.10">
    <property type="entry name" value="Mitochondrial glycoprotein"/>
    <property type="match status" value="1"/>
</dbReference>
<evidence type="ECO:0000313" key="2">
    <source>
        <dbReference type="Proteomes" id="UP000094565"/>
    </source>
</evidence>
<name>A0A1B2JHL2_PICPA</name>
<dbReference type="AlphaFoldDB" id="A0A1B2JHL2"/>
<dbReference type="EMBL" id="CP014587">
    <property type="protein sequence ID" value="ANZ77534.1"/>
    <property type="molecule type" value="Genomic_DNA"/>
</dbReference>
<reference evidence="1 2" key="1">
    <citation type="submission" date="2016-02" db="EMBL/GenBank/DDBJ databases">
        <title>Comparative genomic and transcriptomic foundation for Pichia pastoris.</title>
        <authorList>
            <person name="Love K.R."/>
            <person name="Shah K.A."/>
            <person name="Whittaker C.A."/>
            <person name="Wu J."/>
            <person name="Bartlett M.C."/>
            <person name="Ma D."/>
            <person name="Leeson R.L."/>
            <person name="Priest M."/>
            <person name="Young S.K."/>
            <person name="Love J.C."/>
        </authorList>
    </citation>
    <scope>NUCLEOTIDE SEQUENCE [LARGE SCALE GENOMIC DNA]</scope>
    <source>
        <strain evidence="1 2">ATCC 28485</strain>
    </source>
</reference>
<sequence>MSIRLVGRSLRVVNRSYQKQLFGLSKRVAFATPLARSFHVNRIAFNENKEKVSSIIKSELEFEQDDSFGLEEYHQNYLKESGFQLADVGESILKQLVKETDSEVIRVYFDVAQVTNEQELANQMDPEIDEQDPEELLDLGGIVSVNAVITKKADNSAVGVDLLLSSQTNEFSVNGITYFKDGELAITETAEANNLRQLKYSGPPFNNLADELQEAVQGYLLSRGIDTQLGDFIVALSTVKENEAYLNWLSDLKKFFS</sequence>
<evidence type="ECO:0000313" key="1">
    <source>
        <dbReference type="EMBL" id="ANZ77534.1"/>
    </source>
</evidence>
<organism evidence="1 2">
    <name type="scientific">Komagataella pastoris</name>
    <name type="common">Yeast</name>
    <name type="synonym">Pichia pastoris</name>
    <dbReference type="NCBI Taxonomy" id="4922"/>
    <lineage>
        <taxon>Eukaryota</taxon>
        <taxon>Fungi</taxon>
        <taxon>Dikarya</taxon>
        <taxon>Ascomycota</taxon>
        <taxon>Saccharomycotina</taxon>
        <taxon>Pichiomycetes</taxon>
        <taxon>Pichiales</taxon>
        <taxon>Pichiaceae</taxon>
        <taxon>Komagataella</taxon>
    </lineage>
</organism>
<dbReference type="GO" id="GO:0005759">
    <property type="term" value="C:mitochondrial matrix"/>
    <property type="evidence" value="ECO:0007669"/>
    <property type="project" value="InterPro"/>
</dbReference>
<dbReference type="Proteomes" id="UP000094565">
    <property type="component" value="Chromosome 4"/>
</dbReference>
<dbReference type="SUPFAM" id="SSF54529">
    <property type="entry name" value="Mitochondrial glycoprotein MAM33-like"/>
    <property type="match status" value="1"/>
</dbReference>
<dbReference type="InterPro" id="IPR003428">
    <property type="entry name" value="MAM33"/>
</dbReference>
<protein>
    <submittedName>
        <fullName evidence="1">BA75_04722T0</fullName>
    </submittedName>
</protein>
<gene>
    <name evidence="1" type="primary">MAM33</name>
    <name evidence="1" type="ORF">ATY40_BA7504722</name>
</gene>
<dbReference type="InterPro" id="IPR036561">
    <property type="entry name" value="MAM33_sf"/>
</dbReference>
<dbReference type="OrthoDB" id="278212at2759"/>
<dbReference type="Pfam" id="PF02330">
    <property type="entry name" value="MAM33"/>
    <property type="match status" value="1"/>
</dbReference>
<keyword evidence="2" id="KW-1185">Reference proteome</keyword>
<dbReference type="PANTHER" id="PTHR10826:SF1">
    <property type="entry name" value="COMPLEMENT COMPONENT 1 Q SUBCOMPONENT-BINDING PROTEIN, MITOCHONDRIAL"/>
    <property type="match status" value="1"/>
</dbReference>
<proteinExistence type="predicted"/>